<sequence length="127" mass="14648">MADSIREKNKEHHKYVDEVLLARKMIIEATAQTEKNKLEKNLSEANKRRTEIQEKIVGKNKEHVEHAKMLAKAKHSSEKDEKALELEAELKSKMDAASKRHEENITHISAHNHELVAHAKKVSENKK</sequence>
<evidence type="ECO:0000313" key="3">
    <source>
        <dbReference type="EMBL" id="PVU85930.1"/>
    </source>
</evidence>
<proteinExistence type="predicted"/>
<feature type="coiled-coil region" evidence="1">
    <location>
        <begin position="28"/>
        <end position="62"/>
    </location>
</feature>
<protein>
    <submittedName>
        <fullName evidence="3">Uncharacterized protein</fullName>
    </submittedName>
</protein>
<organism evidence="3 4">
    <name type="scientific">Furculomyces boomerangus</name>
    <dbReference type="NCBI Taxonomy" id="61424"/>
    <lineage>
        <taxon>Eukaryota</taxon>
        <taxon>Fungi</taxon>
        <taxon>Fungi incertae sedis</taxon>
        <taxon>Zoopagomycota</taxon>
        <taxon>Kickxellomycotina</taxon>
        <taxon>Harpellomycetes</taxon>
        <taxon>Harpellales</taxon>
        <taxon>Harpellaceae</taxon>
        <taxon>Furculomyces</taxon>
    </lineage>
</organism>
<gene>
    <name evidence="3" type="ORF">BB559_006745</name>
    <name evidence="2" type="ORF">BB559_006787</name>
</gene>
<keyword evidence="1" id="KW-0175">Coiled coil</keyword>
<dbReference type="OrthoDB" id="5723926at2759"/>
<dbReference type="EMBL" id="MBFT01001025">
    <property type="protein sequence ID" value="PVU85818.1"/>
    <property type="molecule type" value="Genomic_DNA"/>
</dbReference>
<evidence type="ECO:0000313" key="4">
    <source>
        <dbReference type="Proteomes" id="UP000245699"/>
    </source>
</evidence>
<dbReference type="Proteomes" id="UP000245699">
    <property type="component" value="Unassembled WGS sequence"/>
</dbReference>
<keyword evidence="4" id="KW-1185">Reference proteome</keyword>
<reference evidence="3 4" key="1">
    <citation type="journal article" date="2018" name="MBio">
        <title>Comparative Genomics Reveals the Core Gene Toolbox for the Fungus-Insect Symbiosis.</title>
        <authorList>
            <person name="Wang Y."/>
            <person name="Stata M."/>
            <person name="Wang W."/>
            <person name="Stajich J.E."/>
            <person name="White M.M."/>
            <person name="Moncalvo J.M."/>
        </authorList>
    </citation>
    <scope>NUCLEOTIDE SEQUENCE [LARGE SCALE GENOMIC DNA]</scope>
    <source>
        <strain evidence="3 4">AUS-77-4</strain>
    </source>
</reference>
<accession>A0A2T9Y0S6</accession>
<dbReference type="AlphaFoldDB" id="A0A2T9Y0S6"/>
<comment type="caution">
    <text evidence="3">The sequence shown here is derived from an EMBL/GenBank/DDBJ whole genome shotgun (WGS) entry which is preliminary data.</text>
</comment>
<evidence type="ECO:0000313" key="2">
    <source>
        <dbReference type="EMBL" id="PVU85818.1"/>
    </source>
</evidence>
<evidence type="ECO:0000256" key="1">
    <source>
        <dbReference type="SAM" id="Coils"/>
    </source>
</evidence>
<dbReference type="EMBL" id="MBFT01001001">
    <property type="protein sequence ID" value="PVU85930.1"/>
    <property type="molecule type" value="Genomic_DNA"/>
</dbReference>
<name>A0A2T9Y0S6_9FUNG</name>